<organism evidence="1 2">
    <name type="scientific">Arabis nemorensis</name>
    <dbReference type="NCBI Taxonomy" id="586526"/>
    <lineage>
        <taxon>Eukaryota</taxon>
        <taxon>Viridiplantae</taxon>
        <taxon>Streptophyta</taxon>
        <taxon>Embryophyta</taxon>
        <taxon>Tracheophyta</taxon>
        <taxon>Spermatophyta</taxon>
        <taxon>Magnoliopsida</taxon>
        <taxon>eudicotyledons</taxon>
        <taxon>Gunneridae</taxon>
        <taxon>Pentapetalae</taxon>
        <taxon>rosids</taxon>
        <taxon>malvids</taxon>
        <taxon>Brassicales</taxon>
        <taxon>Brassicaceae</taxon>
        <taxon>Arabideae</taxon>
        <taxon>Arabis</taxon>
    </lineage>
</organism>
<accession>A0A565B2I7</accession>
<dbReference type="InterPro" id="IPR024768">
    <property type="entry name" value="Marf1"/>
</dbReference>
<evidence type="ECO:0008006" key="3">
    <source>
        <dbReference type="Google" id="ProtNLM"/>
    </source>
</evidence>
<evidence type="ECO:0000313" key="1">
    <source>
        <dbReference type="EMBL" id="VVA94985.1"/>
    </source>
</evidence>
<dbReference type="PANTHER" id="PTHR14379:SF58">
    <property type="entry name" value="NYN DOMAIN-CONTAINING PROTEIN"/>
    <property type="match status" value="1"/>
</dbReference>
<sequence length="362" mass="41537">MDFPLPNPDPCDTYKNMNSILEKMGFLGELSIMAYVDQEDFPDHLLDEYKSGGITIIHHPQQGALVTVFWDVQDRVSGVPSIGPALRGLGYNGAVFIRPYVDGDHQWKWDAKDACPRLHLDLLTRVVTKEAKVTRMLLDLLFWAMNNDDIPANFMLISIPDPNCDRVIKAVEHRGFFHILSCSDEVSLHLKSAPYGELLINQSVKLQGRKLREGLEHATSIPVFWLLEEDYPSNPVLAKWTIRSALDKKGYGDILSITVYVDERKFPSGWKDLYHKSGMKVVFIDEDYGLSKIDTMSWGMIKWRYAVAQPSKFVVIAKPFRDMTFDWVLEEFEWRRLVVLFEQPDYLFTLGSAVWSAKNLSL</sequence>
<gene>
    <name evidence="1" type="ORF">ANE_LOCUS5430</name>
</gene>
<keyword evidence="2" id="KW-1185">Reference proteome</keyword>
<dbReference type="PANTHER" id="PTHR14379">
    <property type="entry name" value="LIMKAIN B LKAP"/>
    <property type="match status" value="1"/>
</dbReference>
<evidence type="ECO:0000313" key="2">
    <source>
        <dbReference type="Proteomes" id="UP000489600"/>
    </source>
</evidence>
<comment type="caution">
    <text evidence="1">The sequence shown here is derived from an EMBL/GenBank/DDBJ whole genome shotgun (WGS) entry which is preliminary data.</text>
</comment>
<dbReference type="AlphaFoldDB" id="A0A565B2I7"/>
<dbReference type="GO" id="GO:0010468">
    <property type="term" value="P:regulation of gene expression"/>
    <property type="evidence" value="ECO:0007669"/>
    <property type="project" value="InterPro"/>
</dbReference>
<dbReference type="GO" id="GO:0005777">
    <property type="term" value="C:peroxisome"/>
    <property type="evidence" value="ECO:0007669"/>
    <property type="project" value="InterPro"/>
</dbReference>
<proteinExistence type="predicted"/>
<dbReference type="Proteomes" id="UP000489600">
    <property type="component" value="Unassembled WGS sequence"/>
</dbReference>
<protein>
    <recommendedName>
        <fullName evidence="3">NYN domain-containing protein</fullName>
    </recommendedName>
</protein>
<name>A0A565B2I7_9BRAS</name>
<reference evidence="1" key="1">
    <citation type="submission" date="2019-07" db="EMBL/GenBank/DDBJ databases">
        <authorList>
            <person name="Dittberner H."/>
        </authorList>
    </citation>
    <scope>NUCLEOTIDE SEQUENCE [LARGE SCALE GENOMIC DNA]</scope>
</reference>
<dbReference type="EMBL" id="CABITT030000002">
    <property type="protein sequence ID" value="VVA94985.1"/>
    <property type="molecule type" value="Genomic_DNA"/>
</dbReference>
<dbReference type="OrthoDB" id="1113789at2759"/>